<gene>
    <name evidence="1" type="ORF">CEY15_02505</name>
</gene>
<proteinExistence type="predicted"/>
<accession>A0A2A2WU40</accession>
<keyword evidence="2" id="KW-1185">Reference proteome</keyword>
<reference evidence="2" key="1">
    <citation type="submission" date="2017-09" db="EMBL/GenBank/DDBJ databases">
        <authorList>
            <person name="Zhang Y."/>
            <person name="Huang X."/>
            <person name="Liu J."/>
            <person name="Lu L."/>
            <person name="Peng K."/>
        </authorList>
    </citation>
    <scope>NUCLEOTIDE SEQUENCE [LARGE SCALE GENOMIC DNA]</scope>
    <source>
        <strain evidence="2">S-XJ-1</strain>
    </source>
</reference>
<dbReference type="RefSeq" id="WP_017836325.1">
    <property type="nucleotide sequence ID" value="NZ_NTGA01000004.1"/>
</dbReference>
<protein>
    <submittedName>
        <fullName evidence="1">Uncharacterized protein</fullName>
    </submittedName>
</protein>
<dbReference type="AlphaFoldDB" id="A0A2A2WU40"/>
<evidence type="ECO:0000313" key="1">
    <source>
        <dbReference type="EMBL" id="PAY24678.1"/>
    </source>
</evidence>
<dbReference type="OrthoDB" id="5146366at2"/>
<sequence length="169" mass="18809">MQAAENLLVKALDRMGSGEQDAAERLMGRAAEIPFDDHEGVWPGPEVAADLLYNLIADHSELLAEFEFDDEGNEPPIEVHLGIREIKGRLSPGEGEALREVMREILTVAGEYGIDRHQVGRLREVLELLPRGEYHRELPGDATTQQRLDSIAAACRVSALLLETFYGEY</sequence>
<evidence type="ECO:0000313" key="2">
    <source>
        <dbReference type="Proteomes" id="UP000218810"/>
    </source>
</evidence>
<name>A0A2A2WU40_9ACTN</name>
<organism evidence="1 2">
    <name type="scientific">Dietzia natronolimnaea</name>
    <dbReference type="NCBI Taxonomy" id="161920"/>
    <lineage>
        <taxon>Bacteria</taxon>
        <taxon>Bacillati</taxon>
        <taxon>Actinomycetota</taxon>
        <taxon>Actinomycetes</taxon>
        <taxon>Mycobacteriales</taxon>
        <taxon>Dietziaceae</taxon>
        <taxon>Dietzia</taxon>
    </lineage>
</organism>
<dbReference type="Proteomes" id="UP000218810">
    <property type="component" value="Unassembled WGS sequence"/>
</dbReference>
<comment type="caution">
    <text evidence="1">The sequence shown here is derived from an EMBL/GenBank/DDBJ whole genome shotgun (WGS) entry which is preliminary data.</text>
</comment>
<dbReference type="EMBL" id="NTGA01000004">
    <property type="protein sequence ID" value="PAY24678.1"/>
    <property type="molecule type" value="Genomic_DNA"/>
</dbReference>